<gene>
    <name evidence="1" type="ORF">AN640_07560</name>
</gene>
<organism evidence="1 2">
    <name type="scientific">Candidatus Epulonipiscium fishelsonii</name>
    <dbReference type="NCBI Taxonomy" id="77094"/>
    <lineage>
        <taxon>Bacteria</taxon>
        <taxon>Bacillati</taxon>
        <taxon>Bacillota</taxon>
        <taxon>Clostridia</taxon>
        <taxon>Lachnospirales</taxon>
        <taxon>Lachnospiraceae</taxon>
        <taxon>Candidatus Epulonipiscium</taxon>
    </lineage>
</organism>
<comment type="caution">
    <text evidence="1">The sequence shown here is derived from an EMBL/GenBank/DDBJ whole genome shotgun (WGS) entry which is preliminary data.</text>
</comment>
<sequence length="285" mass="31107">MASLQDIKSRSKSINSTKQITNAMKLVATAKLTKSKDLALKSRPFFKKMQETIHSIASNAGTINMPLLKANASPTKVYIVLAGDRGLAGGYNANVCKLVMKEITNKDEAKIITVGKKSLDQFKTKGYNVIHSVTGISETPTYKDAKLIADYVIDIFGKGDIGEVYLAYTSFISTIQQEPTMIRLLPLDINQVEKVEATEPKDLLLYEPSAEDVLGYVIPRYLADVTFGGLVEAGASEQGARMTAMDSATENAEEMIEKLDIEYNRARQAAITQELTEIVAGAEAL</sequence>
<evidence type="ECO:0000313" key="1">
    <source>
        <dbReference type="EMBL" id="ONI42195.1"/>
    </source>
</evidence>
<reference evidence="1" key="1">
    <citation type="submission" date="2016-08" db="EMBL/GenBank/DDBJ databases">
        <authorList>
            <person name="Ngugi D.K."/>
            <person name="Miyake S."/>
            <person name="Stingl U."/>
        </authorList>
    </citation>
    <scope>NUCLEOTIDE SEQUENCE</scope>
    <source>
        <strain evidence="1">SCG-D08WGA-EpuloA1</strain>
    </source>
</reference>
<proteinExistence type="predicted"/>
<dbReference type="Proteomes" id="UP000188637">
    <property type="component" value="Unassembled WGS sequence"/>
</dbReference>
<evidence type="ECO:0000313" key="2">
    <source>
        <dbReference type="Proteomes" id="UP000188637"/>
    </source>
</evidence>
<accession>A0ACC8XFV0</accession>
<protein>
    <submittedName>
        <fullName evidence="1">ATP synthase F1 subunit gamma</fullName>
    </submittedName>
</protein>
<dbReference type="EMBL" id="LJHD01000193">
    <property type="protein sequence ID" value="ONI42195.1"/>
    <property type="molecule type" value="Genomic_DNA"/>
</dbReference>
<name>A0ACC8XFV0_9FIRM</name>
<keyword evidence="2" id="KW-1185">Reference proteome</keyword>